<dbReference type="PANTHER" id="PTHR48017">
    <property type="entry name" value="OS05G0424000 PROTEIN-RELATED"/>
    <property type="match status" value="1"/>
</dbReference>
<dbReference type="InterPro" id="IPR013057">
    <property type="entry name" value="AA_transpt_TM"/>
</dbReference>
<evidence type="ECO:0000256" key="2">
    <source>
        <dbReference type="ARBA" id="ARBA00022448"/>
    </source>
</evidence>
<dbReference type="GO" id="GO:0016020">
    <property type="term" value="C:membrane"/>
    <property type="evidence" value="ECO:0007669"/>
    <property type="project" value="UniProtKB-SubCell"/>
</dbReference>
<protein>
    <recommendedName>
        <fullName evidence="7">Amino acid transporter transmembrane domain-containing protein</fullName>
    </recommendedName>
</protein>
<proteinExistence type="predicted"/>
<feature type="transmembrane region" description="Helical" evidence="6">
    <location>
        <begin position="133"/>
        <end position="156"/>
    </location>
</feature>
<keyword evidence="4 6" id="KW-1133">Transmembrane helix</keyword>
<evidence type="ECO:0000256" key="3">
    <source>
        <dbReference type="ARBA" id="ARBA00022692"/>
    </source>
</evidence>
<feature type="transmembrane region" description="Helical" evidence="6">
    <location>
        <begin position="328"/>
        <end position="349"/>
    </location>
</feature>
<dbReference type="AlphaFoldDB" id="A0A1A9UX18"/>
<feature type="transmembrane region" description="Helical" evidence="6">
    <location>
        <begin position="276"/>
        <end position="308"/>
    </location>
</feature>
<evidence type="ECO:0000259" key="7">
    <source>
        <dbReference type="Pfam" id="PF01490"/>
    </source>
</evidence>
<dbReference type="VEuPathDB" id="VectorBase:GAUT018584"/>
<feature type="transmembrane region" description="Helical" evidence="6">
    <location>
        <begin position="395"/>
        <end position="413"/>
    </location>
</feature>
<evidence type="ECO:0000256" key="1">
    <source>
        <dbReference type="ARBA" id="ARBA00004370"/>
    </source>
</evidence>
<feature type="transmembrane region" description="Helical" evidence="6">
    <location>
        <begin position="49"/>
        <end position="68"/>
    </location>
</feature>
<feature type="transmembrane region" description="Helical" evidence="6">
    <location>
        <begin position="244"/>
        <end position="264"/>
    </location>
</feature>
<evidence type="ECO:0000256" key="4">
    <source>
        <dbReference type="ARBA" id="ARBA00022989"/>
    </source>
</evidence>
<feature type="transmembrane region" description="Helical" evidence="6">
    <location>
        <begin position="176"/>
        <end position="195"/>
    </location>
</feature>
<keyword evidence="9" id="KW-1185">Reference proteome</keyword>
<dbReference type="STRING" id="7395.A0A1A9UX18"/>
<feature type="domain" description="Amino acid transporter transmembrane" evidence="7">
    <location>
        <begin position="55"/>
        <end position="427"/>
    </location>
</feature>
<accession>A0A1A9UX18</accession>
<name>A0A1A9UX18_GLOAU</name>
<reference evidence="8" key="1">
    <citation type="submission" date="2020-05" db="UniProtKB">
        <authorList>
            <consortium name="EnsemblMetazoa"/>
        </authorList>
    </citation>
    <scope>IDENTIFICATION</scope>
    <source>
        <strain evidence="8">TTRI</strain>
    </source>
</reference>
<feature type="transmembrane region" description="Helical" evidence="6">
    <location>
        <begin position="202"/>
        <end position="224"/>
    </location>
</feature>
<keyword evidence="3 6" id="KW-0812">Transmembrane</keyword>
<keyword evidence="5 6" id="KW-0472">Membrane</keyword>
<feature type="transmembrane region" description="Helical" evidence="6">
    <location>
        <begin position="74"/>
        <end position="99"/>
    </location>
</feature>
<dbReference type="Pfam" id="PF01490">
    <property type="entry name" value="Aa_trans"/>
    <property type="match status" value="1"/>
</dbReference>
<evidence type="ECO:0000256" key="5">
    <source>
        <dbReference type="ARBA" id="ARBA00023136"/>
    </source>
</evidence>
<comment type="subcellular location">
    <subcellularLocation>
        <location evidence="1">Membrane</location>
    </subcellularLocation>
</comment>
<evidence type="ECO:0000256" key="6">
    <source>
        <dbReference type="SAM" id="Phobius"/>
    </source>
</evidence>
<dbReference type="EnsemblMetazoa" id="GAUT018584-RA">
    <property type="protein sequence ID" value="GAUT018584-PA"/>
    <property type="gene ID" value="GAUT018584"/>
</dbReference>
<evidence type="ECO:0000313" key="8">
    <source>
        <dbReference type="EnsemblMetazoa" id="GAUT018584-PA"/>
    </source>
</evidence>
<feature type="transmembrane region" description="Helical" evidence="6">
    <location>
        <begin position="481"/>
        <end position="503"/>
    </location>
</feature>
<keyword evidence="2" id="KW-0813">Transport</keyword>
<sequence length="526" mass="58999">MFFSKERARLRPSMANWHHNDQLPFLARARFSALPHFRASHSQGNEEKLSLFVAVLYVIDMFGAFPFIMLPGLLVQLGFFGVPLVISVLVLQIYTSFLLSQCWIMAEELDPSIVHKSRYPYAAIANLAYGRHVSFLVTILLDLSTFAGGIPNIIMAAENLEMLGNSISESKSSLSFCYWTILVGMFLAPLTWLGSPKRMRGLAIFSVCIIVFIVLSLWICLFSATAWGSPFQGISFALPLSSKLLKTYCMLVFQFDIHPMLLTLQIDMQQKQLAGWAAFIGIAVTIYIDYTILVTCSLAMVGSVIAAYKFGAIIGENVLRVLPTSPSLYITSLLMSLQLCFSATANSSAMFLQLENYFKISENFSIKRMVIRTSVVIFQVVISEFVPSFDALMDIVGGTITGPLVFIMPTLFYRRLVRMEYSHQRTVTEASYGSIALDLNYNPIEDLSPQLLLDENLKTQSILRVCWQQAVYTFVRLQCDLSLSVIILFFGALVTFFATYLNIFELSTLFHNNSPCFGNFTAVNKS</sequence>
<evidence type="ECO:0000313" key="9">
    <source>
        <dbReference type="Proteomes" id="UP000078200"/>
    </source>
</evidence>
<dbReference type="Proteomes" id="UP000078200">
    <property type="component" value="Unassembled WGS sequence"/>
</dbReference>
<organism evidence="8 9">
    <name type="scientific">Glossina austeni</name>
    <name type="common">Savannah tsetse fly</name>
    <dbReference type="NCBI Taxonomy" id="7395"/>
    <lineage>
        <taxon>Eukaryota</taxon>
        <taxon>Metazoa</taxon>
        <taxon>Ecdysozoa</taxon>
        <taxon>Arthropoda</taxon>
        <taxon>Hexapoda</taxon>
        <taxon>Insecta</taxon>
        <taxon>Pterygota</taxon>
        <taxon>Neoptera</taxon>
        <taxon>Endopterygota</taxon>
        <taxon>Diptera</taxon>
        <taxon>Brachycera</taxon>
        <taxon>Muscomorpha</taxon>
        <taxon>Hippoboscoidea</taxon>
        <taxon>Glossinidae</taxon>
        <taxon>Glossina</taxon>
    </lineage>
</organism>